<organism evidence="1 2">
    <name type="scientific">Zalaria obscura</name>
    <dbReference type="NCBI Taxonomy" id="2024903"/>
    <lineage>
        <taxon>Eukaryota</taxon>
        <taxon>Fungi</taxon>
        <taxon>Dikarya</taxon>
        <taxon>Ascomycota</taxon>
        <taxon>Pezizomycotina</taxon>
        <taxon>Dothideomycetes</taxon>
        <taxon>Dothideomycetidae</taxon>
        <taxon>Dothideales</taxon>
        <taxon>Zalariaceae</taxon>
        <taxon>Zalaria</taxon>
    </lineage>
</organism>
<sequence length="187" mass="20319">MDSECTAERTPAQAELSLLCSSSAIREIGQCRMSERQYAAGLVLGRQLRSKATVHANAKIRGPADASGLQVVTSPESATNERIDTSCISLQQTAARCDSRYTTCAQYLRLEEHCFIRNHHHTFPIAISPSLTLSPLFPDPDSPPSFVVLRDAAPSIALRTSKPRYGDARDWKGMNRITSAVSGSGGR</sequence>
<evidence type="ECO:0000313" key="2">
    <source>
        <dbReference type="Proteomes" id="UP001320706"/>
    </source>
</evidence>
<dbReference type="Proteomes" id="UP001320706">
    <property type="component" value="Unassembled WGS sequence"/>
</dbReference>
<accession>A0ACC3S6Z2</accession>
<protein>
    <submittedName>
        <fullName evidence="1">Uncharacterized protein</fullName>
    </submittedName>
</protein>
<keyword evidence="2" id="KW-1185">Reference proteome</keyword>
<comment type="caution">
    <text evidence="1">The sequence shown here is derived from an EMBL/GenBank/DDBJ whole genome shotgun (WGS) entry which is preliminary data.</text>
</comment>
<gene>
    <name evidence="1" type="ORF">M8818_005910</name>
</gene>
<reference evidence="1" key="1">
    <citation type="submission" date="2024-02" db="EMBL/GenBank/DDBJ databases">
        <title>Metagenome Assembled Genome of Zalaria obscura JY119.</title>
        <authorList>
            <person name="Vighnesh L."/>
            <person name="Jagadeeshwari U."/>
            <person name="Venkata Ramana C."/>
            <person name="Sasikala C."/>
        </authorList>
    </citation>
    <scope>NUCLEOTIDE SEQUENCE</scope>
    <source>
        <strain evidence="1">JY119</strain>
    </source>
</reference>
<proteinExistence type="predicted"/>
<name>A0ACC3S6Z2_9PEZI</name>
<evidence type="ECO:0000313" key="1">
    <source>
        <dbReference type="EMBL" id="KAK8200596.1"/>
    </source>
</evidence>
<dbReference type="EMBL" id="JAMKPW020000038">
    <property type="protein sequence ID" value="KAK8200596.1"/>
    <property type="molecule type" value="Genomic_DNA"/>
</dbReference>